<dbReference type="Proteomes" id="UP000241158">
    <property type="component" value="Unassembled WGS sequence"/>
</dbReference>
<keyword evidence="2" id="KW-1185">Reference proteome</keyword>
<organism evidence="1 2">
    <name type="scientific">Phyllobacterium endophyticum</name>
    <dbReference type="NCBI Taxonomy" id="1149773"/>
    <lineage>
        <taxon>Bacteria</taxon>
        <taxon>Pseudomonadati</taxon>
        <taxon>Pseudomonadota</taxon>
        <taxon>Alphaproteobacteria</taxon>
        <taxon>Hyphomicrobiales</taxon>
        <taxon>Phyllobacteriaceae</taxon>
        <taxon>Phyllobacterium</taxon>
    </lineage>
</organism>
<comment type="caution">
    <text evidence="1">The sequence shown here is derived from an EMBL/GenBank/DDBJ whole genome shotgun (WGS) entry which is preliminary data.</text>
</comment>
<evidence type="ECO:0000313" key="1">
    <source>
        <dbReference type="EMBL" id="PSH59573.1"/>
    </source>
</evidence>
<accession>A0A2P7AZE4</accession>
<dbReference type="EMBL" id="PGGN01000001">
    <property type="protein sequence ID" value="PSH59573.1"/>
    <property type="molecule type" value="Genomic_DNA"/>
</dbReference>
<protein>
    <recommendedName>
        <fullName evidence="3">DUF2971 domain-containing protein</fullName>
    </recommendedName>
</protein>
<reference evidence="2" key="1">
    <citation type="submission" date="2017-11" db="EMBL/GenBank/DDBJ databases">
        <authorList>
            <person name="Kuznetsova I."/>
            <person name="Sazanova A."/>
            <person name="Chirak E."/>
            <person name="Safronova V."/>
            <person name="Willems A."/>
        </authorList>
    </citation>
    <scope>NUCLEOTIDE SEQUENCE [LARGE SCALE GENOMIC DNA]</scope>
    <source>
        <strain evidence="2">PEPV15</strain>
    </source>
</reference>
<dbReference type="RefSeq" id="WP_106714875.1">
    <property type="nucleotide sequence ID" value="NZ_JACHXT010000002.1"/>
</dbReference>
<name>A0A2P7AZE4_9HYPH</name>
<dbReference type="OrthoDB" id="9795560at2"/>
<evidence type="ECO:0008006" key="3">
    <source>
        <dbReference type="Google" id="ProtNLM"/>
    </source>
</evidence>
<dbReference type="Pfam" id="PF11185">
    <property type="entry name" value="DUF2971"/>
    <property type="match status" value="1"/>
</dbReference>
<proteinExistence type="predicted"/>
<sequence>MEDWDPNVVKMLSIFMPTTFDRRLAIKANSRFVHYTTAENLFRILDEEAIKFRNTRCMNDYRDVEQGVMQLHQWNNDSESNAALASALQASVPGVWEEAVKKYYQWLSSLRTQSYVLSVAEHDDTENDTGRLSLWRAFDDSTTGVAVVVKVAPFLQVTEALKAYSSPVAYWTRQQLDDEFRLVAQRVASNKDFLAKLNKVALAEMVFLMLVFAATCSKHPGFRDEREWRVLTNPQLWPSVQLVEHQEVIGGVPQIVYKMQLKNSPADNVMGIELPELIDRIIIGPSLHAGPIREAIIAKLAARNVADPASKVVVSGLPKRLAAMG</sequence>
<gene>
    <name evidence="1" type="ORF">CU100_01965</name>
</gene>
<evidence type="ECO:0000313" key="2">
    <source>
        <dbReference type="Proteomes" id="UP000241158"/>
    </source>
</evidence>
<dbReference type="AlphaFoldDB" id="A0A2P7AZE4"/>
<dbReference type="InterPro" id="IPR021352">
    <property type="entry name" value="DUF2971"/>
</dbReference>